<sequence>MVTVDEPWAYAVLSEEHDRMIFVDLESAI</sequence>
<feature type="non-terminal residue" evidence="1">
    <location>
        <position position="29"/>
    </location>
</feature>
<gene>
    <name evidence="1" type="ORF">LCGC14_2746450</name>
</gene>
<dbReference type="AlphaFoldDB" id="A0A0F9BUP6"/>
<reference evidence="1" key="1">
    <citation type="journal article" date="2015" name="Nature">
        <title>Complex archaea that bridge the gap between prokaryotes and eukaryotes.</title>
        <authorList>
            <person name="Spang A."/>
            <person name="Saw J.H."/>
            <person name="Jorgensen S.L."/>
            <person name="Zaremba-Niedzwiedzka K."/>
            <person name="Martijn J."/>
            <person name="Lind A.E."/>
            <person name="van Eijk R."/>
            <person name="Schleper C."/>
            <person name="Guy L."/>
            <person name="Ettema T.J."/>
        </authorList>
    </citation>
    <scope>NUCLEOTIDE SEQUENCE</scope>
</reference>
<accession>A0A0F9BUP6</accession>
<organism evidence="1">
    <name type="scientific">marine sediment metagenome</name>
    <dbReference type="NCBI Taxonomy" id="412755"/>
    <lineage>
        <taxon>unclassified sequences</taxon>
        <taxon>metagenomes</taxon>
        <taxon>ecological metagenomes</taxon>
    </lineage>
</organism>
<protein>
    <submittedName>
        <fullName evidence="1">Uncharacterized protein</fullName>
    </submittedName>
</protein>
<proteinExistence type="predicted"/>
<evidence type="ECO:0000313" key="1">
    <source>
        <dbReference type="EMBL" id="KKK88111.1"/>
    </source>
</evidence>
<dbReference type="EMBL" id="LAZR01050103">
    <property type="protein sequence ID" value="KKK88111.1"/>
    <property type="molecule type" value="Genomic_DNA"/>
</dbReference>
<comment type="caution">
    <text evidence="1">The sequence shown here is derived from an EMBL/GenBank/DDBJ whole genome shotgun (WGS) entry which is preliminary data.</text>
</comment>
<name>A0A0F9BUP6_9ZZZZ</name>